<accession>A0A7T5VB07</accession>
<keyword evidence="3" id="KW-0210">Decarboxylase</keyword>
<comment type="cofactor">
    <cofactor evidence="1 6 7">
        <name>pyridoxal 5'-phosphate</name>
        <dbReference type="ChEBI" id="CHEBI:597326"/>
    </cofactor>
</comment>
<evidence type="ECO:0000256" key="3">
    <source>
        <dbReference type="ARBA" id="ARBA00022793"/>
    </source>
</evidence>
<evidence type="ECO:0000256" key="2">
    <source>
        <dbReference type="ARBA" id="ARBA00009533"/>
    </source>
</evidence>
<sequence length="482" mass="54552">MEQDAIFERLLQIITNYRQQRTTDCFVDYLEPDELRQRLRLEEDRGRGDWDALFSWVEAYLAYAVKTTHPGYVNRMWAGANLPSVIGEIIVACTNTSACTYETAPVSTLMEKYMLTTMLRLVGFEQGCGQMTTGSSNANMIAMMAARNTALPDIKNKGLSGGPPLFAFVNADAHYSMDRAANILGIGTDQLRKVAVDEHGRMDTVSLERQLADVQARGGLPFFVAATAGTTVRGAYDRVEPLLALRRKYGFWLHVDGAWGGAVIFSDELRRRFLPDLEQADSFTLDFHKMLGTALMCNVLLFNRHQDVLRRVCSAGDESYIFHGGENGEIRDLGTLSLQCGRRVDSLKWFLDWKFYGQAGFAERVEHYLDLCRYAEQQIKRLPELEMAVPRESFNVCFRFRTPNGTPAALFNQNLREQMHHSKRALIGTGFVNGELVLRLLITNVNVDKPEIDRFLTAVIETGRELLQQKNSLQHNNTARRP</sequence>
<protein>
    <submittedName>
        <fullName evidence="8">Pyridoxal-dependent decarboxylase</fullName>
    </submittedName>
</protein>
<dbReference type="Pfam" id="PF00282">
    <property type="entry name" value="Pyridoxal_deC"/>
    <property type="match status" value="1"/>
</dbReference>
<reference evidence="8 9" key="1">
    <citation type="submission" date="2020-05" db="EMBL/GenBank/DDBJ databases">
        <title>Complete genome of Desulfobulbus oligotrophicus.</title>
        <authorList>
            <person name="Podar M."/>
        </authorList>
    </citation>
    <scope>NUCLEOTIDE SEQUENCE [LARGE SCALE GENOMIC DNA]</scope>
    <source>
        <strain evidence="8 9">Prop6</strain>
    </source>
</reference>
<gene>
    <name evidence="8" type="ORF">HP555_01225</name>
</gene>
<dbReference type="GO" id="GO:0005737">
    <property type="term" value="C:cytoplasm"/>
    <property type="evidence" value="ECO:0007669"/>
    <property type="project" value="TreeGrafter"/>
</dbReference>
<evidence type="ECO:0000256" key="5">
    <source>
        <dbReference type="ARBA" id="ARBA00023239"/>
    </source>
</evidence>
<dbReference type="KEGG" id="dog:HP555_01225"/>
<dbReference type="GO" id="GO:0030170">
    <property type="term" value="F:pyridoxal phosphate binding"/>
    <property type="evidence" value="ECO:0007669"/>
    <property type="project" value="InterPro"/>
</dbReference>
<evidence type="ECO:0000256" key="7">
    <source>
        <dbReference type="RuleBase" id="RU000382"/>
    </source>
</evidence>
<dbReference type="RefSeq" id="WP_199263407.1">
    <property type="nucleotide sequence ID" value="NZ_CP054140.1"/>
</dbReference>
<dbReference type="EMBL" id="CP054140">
    <property type="protein sequence ID" value="QQG64575.1"/>
    <property type="molecule type" value="Genomic_DNA"/>
</dbReference>
<dbReference type="InterPro" id="IPR002129">
    <property type="entry name" value="PyrdxlP-dep_de-COase"/>
</dbReference>
<evidence type="ECO:0000256" key="4">
    <source>
        <dbReference type="ARBA" id="ARBA00022898"/>
    </source>
</evidence>
<evidence type="ECO:0000256" key="1">
    <source>
        <dbReference type="ARBA" id="ARBA00001933"/>
    </source>
</evidence>
<dbReference type="Gene3D" id="3.90.1150.170">
    <property type="match status" value="1"/>
</dbReference>
<evidence type="ECO:0000313" key="8">
    <source>
        <dbReference type="EMBL" id="QQG64575.1"/>
    </source>
</evidence>
<dbReference type="SUPFAM" id="SSF53383">
    <property type="entry name" value="PLP-dependent transferases"/>
    <property type="match status" value="1"/>
</dbReference>
<keyword evidence="9" id="KW-1185">Reference proteome</keyword>
<dbReference type="GO" id="GO:0019752">
    <property type="term" value="P:carboxylic acid metabolic process"/>
    <property type="evidence" value="ECO:0007669"/>
    <property type="project" value="InterPro"/>
</dbReference>
<dbReference type="Gene3D" id="3.40.640.10">
    <property type="entry name" value="Type I PLP-dependent aspartate aminotransferase-like (Major domain)"/>
    <property type="match status" value="1"/>
</dbReference>
<comment type="similarity">
    <text evidence="2 7">Belongs to the group II decarboxylase family.</text>
</comment>
<dbReference type="InterPro" id="IPR015424">
    <property type="entry name" value="PyrdxlP-dep_Trfase"/>
</dbReference>
<dbReference type="PANTHER" id="PTHR45677">
    <property type="entry name" value="GLUTAMATE DECARBOXYLASE-RELATED"/>
    <property type="match status" value="1"/>
</dbReference>
<feature type="modified residue" description="N6-(pyridoxal phosphate)lysine" evidence="6">
    <location>
        <position position="289"/>
    </location>
</feature>
<name>A0A7T5VB07_9BACT</name>
<dbReference type="GO" id="GO:0016831">
    <property type="term" value="F:carboxy-lyase activity"/>
    <property type="evidence" value="ECO:0007669"/>
    <property type="project" value="UniProtKB-KW"/>
</dbReference>
<keyword evidence="4 6" id="KW-0663">Pyridoxal phosphate</keyword>
<dbReference type="InterPro" id="IPR015421">
    <property type="entry name" value="PyrdxlP-dep_Trfase_major"/>
</dbReference>
<evidence type="ECO:0000256" key="6">
    <source>
        <dbReference type="PIRSR" id="PIRSR602129-50"/>
    </source>
</evidence>
<dbReference type="PANTHER" id="PTHR45677:SF8">
    <property type="entry name" value="CYSTEINE SULFINIC ACID DECARBOXYLASE"/>
    <property type="match status" value="1"/>
</dbReference>
<organism evidence="8 9">
    <name type="scientific">Desulfobulbus oligotrophicus</name>
    <dbReference type="NCBI Taxonomy" id="1909699"/>
    <lineage>
        <taxon>Bacteria</taxon>
        <taxon>Pseudomonadati</taxon>
        <taxon>Thermodesulfobacteriota</taxon>
        <taxon>Desulfobulbia</taxon>
        <taxon>Desulfobulbales</taxon>
        <taxon>Desulfobulbaceae</taxon>
        <taxon>Desulfobulbus</taxon>
    </lineage>
</organism>
<keyword evidence="5 7" id="KW-0456">Lyase</keyword>
<dbReference type="Proteomes" id="UP000596092">
    <property type="component" value="Chromosome"/>
</dbReference>
<evidence type="ECO:0000313" key="9">
    <source>
        <dbReference type="Proteomes" id="UP000596092"/>
    </source>
</evidence>
<dbReference type="AlphaFoldDB" id="A0A7T5VB07"/>
<proteinExistence type="inferred from homology"/>